<evidence type="ECO:0000256" key="5">
    <source>
        <dbReference type="ARBA" id="ARBA00023150"/>
    </source>
</evidence>
<evidence type="ECO:0000256" key="7">
    <source>
        <dbReference type="ARBA" id="ARBA00029745"/>
    </source>
</evidence>
<evidence type="ECO:0000256" key="4">
    <source>
        <dbReference type="ARBA" id="ARBA00013858"/>
    </source>
</evidence>
<dbReference type="Pfam" id="PF02391">
    <property type="entry name" value="MoaE"/>
    <property type="match status" value="1"/>
</dbReference>
<evidence type="ECO:0000256" key="11">
    <source>
        <dbReference type="ARBA" id="ARBA00049878"/>
    </source>
</evidence>
<dbReference type="GO" id="GO:0006777">
    <property type="term" value="P:Mo-molybdopterin cofactor biosynthetic process"/>
    <property type="evidence" value="ECO:0007669"/>
    <property type="project" value="UniProtKB-KW"/>
</dbReference>
<dbReference type="Gene3D" id="3.90.1170.40">
    <property type="entry name" value="Molybdopterin biosynthesis MoaE subunit"/>
    <property type="match status" value="1"/>
</dbReference>
<comment type="caution">
    <text evidence="12">The sequence shown here is derived from an EMBL/GenBank/DDBJ whole genome shotgun (WGS) entry which is preliminary data.</text>
</comment>
<dbReference type="CDD" id="cd00756">
    <property type="entry name" value="MoaE"/>
    <property type="match status" value="1"/>
</dbReference>
<organism evidence="12 13">
    <name type="scientific">Helicobacter brantae</name>
    <dbReference type="NCBI Taxonomy" id="375927"/>
    <lineage>
        <taxon>Bacteria</taxon>
        <taxon>Pseudomonadati</taxon>
        <taxon>Campylobacterota</taxon>
        <taxon>Epsilonproteobacteria</taxon>
        <taxon>Campylobacterales</taxon>
        <taxon>Helicobacteraceae</taxon>
        <taxon>Helicobacter</taxon>
    </lineage>
</organism>
<evidence type="ECO:0000256" key="10">
    <source>
        <dbReference type="ARBA" id="ARBA00032474"/>
    </source>
</evidence>
<protein>
    <recommendedName>
        <fullName evidence="4">Molybdopterin synthase catalytic subunit</fullName>
        <ecNumber evidence="3">2.8.1.12</ecNumber>
    </recommendedName>
    <alternativeName>
        <fullName evidence="9">MPT synthase subunit 2</fullName>
    </alternativeName>
    <alternativeName>
        <fullName evidence="7">Molybdenum cofactor biosynthesis protein E</fullName>
    </alternativeName>
    <alternativeName>
        <fullName evidence="8">Molybdopterin-converting factor large subunit</fullName>
    </alternativeName>
    <alternativeName>
        <fullName evidence="10">Molybdopterin-converting factor subunit 2</fullName>
    </alternativeName>
</protein>
<comment type="catalytic activity">
    <reaction evidence="11">
        <text>2 [molybdopterin-synthase sulfur-carrier protein]-C-terminal-Gly-aminoethanethioate + cyclic pyranopterin phosphate + H2O = molybdopterin + 2 [molybdopterin-synthase sulfur-carrier protein]-C-terminal Gly-Gly + 2 H(+)</text>
        <dbReference type="Rhea" id="RHEA:26333"/>
        <dbReference type="Rhea" id="RHEA-COMP:12202"/>
        <dbReference type="Rhea" id="RHEA-COMP:19907"/>
        <dbReference type="ChEBI" id="CHEBI:15377"/>
        <dbReference type="ChEBI" id="CHEBI:15378"/>
        <dbReference type="ChEBI" id="CHEBI:58698"/>
        <dbReference type="ChEBI" id="CHEBI:59648"/>
        <dbReference type="ChEBI" id="CHEBI:90778"/>
        <dbReference type="ChEBI" id="CHEBI:232372"/>
        <dbReference type="EC" id="2.8.1.12"/>
    </reaction>
</comment>
<dbReference type="GO" id="GO:0030366">
    <property type="term" value="F:molybdopterin synthase activity"/>
    <property type="evidence" value="ECO:0007669"/>
    <property type="project" value="UniProtKB-EC"/>
</dbReference>
<dbReference type="InterPro" id="IPR003448">
    <property type="entry name" value="Mopterin_biosynth_MoaE"/>
</dbReference>
<evidence type="ECO:0000256" key="1">
    <source>
        <dbReference type="ARBA" id="ARBA00005046"/>
    </source>
</evidence>
<evidence type="ECO:0000256" key="6">
    <source>
        <dbReference type="ARBA" id="ARBA00026066"/>
    </source>
</evidence>
<dbReference type="SUPFAM" id="SSF54690">
    <property type="entry name" value="Molybdopterin synthase subunit MoaE"/>
    <property type="match status" value="1"/>
</dbReference>
<evidence type="ECO:0000313" key="12">
    <source>
        <dbReference type="EMBL" id="RDU70936.1"/>
    </source>
</evidence>
<evidence type="ECO:0000256" key="9">
    <source>
        <dbReference type="ARBA" id="ARBA00030781"/>
    </source>
</evidence>
<dbReference type="AlphaFoldDB" id="A0A3D8J155"/>
<dbReference type="EMBL" id="NXLV01000005">
    <property type="protein sequence ID" value="RDU70936.1"/>
    <property type="molecule type" value="Genomic_DNA"/>
</dbReference>
<keyword evidence="5" id="KW-0501">Molybdenum cofactor biosynthesis</keyword>
<dbReference type="UniPathway" id="UPA00344"/>
<comment type="pathway">
    <text evidence="1">Cofactor biosynthesis; molybdopterin biosynthesis.</text>
</comment>
<keyword evidence="13" id="KW-1185">Reference proteome</keyword>
<dbReference type="PANTHER" id="PTHR23404">
    <property type="entry name" value="MOLYBDOPTERIN SYNTHASE RELATED"/>
    <property type="match status" value="1"/>
</dbReference>
<evidence type="ECO:0000256" key="8">
    <source>
        <dbReference type="ARBA" id="ARBA00030407"/>
    </source>
</evidence>
<dbReference type="EC" id="2.8.1.12" evidence="3"/>
<proteinExistence type="inferred from homology"/>
<evidence type="ECO:0000256" key="2">
    <source>
        <dbReference type="ARBA" id="ARBA00005426"/>
    </source>
</evidence>
<comment type="similarity">
    <text evidence="2">Belongs to the MoaE family.</text>
</comment>
<sequence length="145" mass="16710">MLELFNGVVPTSEVYAKWERVAREKNFGACCVFTGVVRDENGIEGLSFDIYEPLLRQWFAKWQKRAEEKNLIVCMAHSRGDVPNGESSYMSAILSSNRKNALELYAEFVEDFKHNAPIWKYDLVNGERVYAKERSYHLKHSGILG</sequence>
<dbReference type="OrthoDB" id="9803224at2"/>
<name>A0A3D8J155_9HELI</name>
<dbReference type="InterPro" id="IPR036563">
    <property type="entry name" value="MoaE_sf"/>
</dbReference>
<reference evidence="12 13" key="1">
    <citation type="submission" date="2018-04" db="EMBL/GenBank/DDBJ databases">
        <title>Novel Campyloabacter and Helicobacter Species and Strains.</title>
        <authorList>
            <person name="Mannion A.J."/>
            <person name="Shen Z."/>
            <person name="Fox J.G."/>
        </authorList>
    </citation>
    <scope>NUCLEOTIDE SEQUENCE [LARGE SCALE GENOMIC DNA]</scope>
    <source>
        <strain evidence="12 13">MIT 04-9366</strain>
    </source>
</reference>
<evidence type="ECO:0000313" key="13">
    <source>
        <dbReference type="Proteomes" id="UP000257045"/>
    </source>
</evidence>
<dbReference type="RefSeq" id="WP_115569425.1">
    <property type="nucleotide sequence ID" value="NZ_NXLV01000005.1"/>
</dbReference>
<evidence type="ECO:0000256" key="3">
    <source>
        <dbReference type="ARBA" id="ARBA00011950"/>
    </source>
</evidence>
<dbReference type="Proteomes" id="UP000257045">
    <property type="component" value="Unassembled WGS sequence"/>
</dbReference>
<comment type="subunit">
    <text evidence="6">Heterotetramer of 2 MoaD subunits and 2 MoaE subunits. Also stable as homodimer. The enzyme changes between these two forms during catalysis.</text>
</comment>
<accession>A0A3D8J155</accession>
<gene>
    <name evidence="12" type="ORF">CQA58_03935</name>
</gene>